<comment type="function">
    <text evidence="3">Catalyzes two steps in the biosynthesis of coenzyme A. In the first step cysteine is conjugated to 4'-phosphopantothenate to form 4-phosphopantothenoylcysteine, in the latter compound is decarboxylated to form 4'-phosphopantotheine.</text>
</comment>
<dbReference type="InterPro" id="IPR007085">
    <property type="entry name" value="DNA/pantothenate-metab_flavo_C"/>
</dbReference>
<dbReference type="Gene3D" id="3.40.50.1950">
    <property type="entry name" value="Flavin prenyltransferase-like"/>
    <property type="match status" value="1"/>
</dbReference>
<dbReference type="SUPFAM" id="SSF102645">
    <property type="entry name" value="CoaB-like"/>
    <property type="match status" value="1"/>
</dbReference>
<comment type="similarity">
    <text evidence="3">In the N-terminal section; belongs to the HFCD (homo-oligomeric flavin containing Cys decarboxylase) superfamily.</text>
</comment>
<dbReference type="GO" id="GO:0004633">
    <property type="term" value="F:phosphopantothenoylcysteine decarboxylase activity"/>
    <property type="evidence" value="ECO:0007669"/>
    <property type="project" value="UniProtKB-EC"/>
</dbReference>
<name>A0A222EPD5_9MOLU</name>
<dbReference type="RefSeq" id="WP_094048671.1">
    <property type="nucleotide sequence ID" value="NZ_CP022535.1"/>
</dbReference>
<feature type="domain" description="DNA/pantothenate metabolism flavoprotein C-terminal" evidence="5">
    <location>
        <begin position="181"/>
        <end position="387"/>
    </location>
</feature>
<evidence type="ECO:0000259" key="4">
    <source>
        <dbReference type="Pfam" id="PF02441"/>
    </source>
</evidence>
<dbReference type="EMBL" id="CP022535">
    <property type="protein sequence ID" value="ASP28174.1"/>
    <property type="molecule type" value="Genomic_DNA"/>
</dbReference>
<protein>
    <recommendedName>
        <fullName evidence="3">Coenzyme A biosynthesis bifunctional protein CoaBC</fullName>
        <ecNumber evidence="3">4.1.1.36</ecNumber>
        <ecNumber evidence="3">6.3.2.5</ecNumber>
    </recommendedName>
    <alternativeName>
        <fullName evidence="3">DNA/pantothenate metabolism flavoprotein</fullName>
    </alternativeName>
</protein>
<evidence type="ECO:0000256" key="2">
    <source>
        <dbReference type="ARBA" id="ARBA00023239"/>
    </source>
</evidence>
<dbReference type="UniPathway" id="UPA00241">
    <property type="reaction ID" value="UER00353"/>
</dbReference>
<keyword evidence="1 3" id="KW-0210">Decarboxylase</keyword>
<dbReference type="GO" id="GO:0004632">
    <property type="term" value="F:phosphopantothenate--cysteine ligase activity"/>
    <property type="evidence" value="ECO:0007669"/>
    <property type="project" value="UniProtKB-EC"/>
</dbReference>
<dbReference type="InterPro" id="IPR035929">
    <property type="entry name" value="CoaB-like_sf"/>
</dbReference>
<dbReference type="OrthoDB" id="9802554at2"/>
<comment type="cofactor">
    <cofactor evidence="3">
        <name>FMN</name>
        <dbReference type="ChEBI" id="CHEBI:58210"/>
    </cofactor>
</comment>
<comment type="catalytic activity">
    <reaction evidence="3">
        <text>(R)-4'-phosphopantothenate + L-cysteine + CTP = N-[(R)-4-phosphopantothenoyl]-L-cysteine + CMP + diphosphate + H(+)</text>
        <dbReference type="Rhea" id="RHEA:19397"/>
        <dbReference type="ChEBI" id="CHEBI:10986"/>
        <dbReference type="ChEBI" id="CHEBI:15378"/>
        <dbReference type="ChEBI" id="CHEBI:33019"/>
        <dbReference type="ChEBI" id="CHEBI:35235"/>
        <dbReference type="ChEBI" id="CHEBI:37563"/>
        <dbReference type="ChEBI" id="CHEBI:59458"/>
        <dbReference type="ChEBI" id="CHEBI:60377"/>
        <dbReference type="EC" id="6.3.2.5"/>
    </reaction>
</comment>
<dbReference type="EC" id="6.3.2.5" evidence="3"/>
<sequence>MKIINLIITGGIAATKAKELYNLLIKKYEVNIIMTKNAYKFVDTEGLITYNEIFDKEFYENGHHYADHIKLAFNSDLNIIYPATYNFIGKVASGISDDLPSLLLAVCTFDSLFFPSMNTNMYNNEILQKNKKIITNLSNTQWFEPKFGKLASGDYGIGRAYEPIEVVSIVDNYFNKFSNLIDKNILLNFGRTRSYIDKVRYITNASSGKMGNELKKSLISKCNKLVSIFGDTDFNVIQNANNIYANTNVKMYEEMIKHFNDMDIVICCGALTDFEVTNPLDRKIEKRVDKNINEIKFKESLDVLKELSRKKTKQFLVGFSLANDFNLDKARNKLLEKNLDMIVINLTNALNSDSNTIKILTKDNNLYEYENLNKSDVALKIIEKINDII</sequence>
<dbReference type="GO" id="GO:0010181">
    <property type="term" value="F:FMN binding"/>
    <property type="evidence" value="ECO:0007669"/>
    <property type="project" value="InterPro"/>
</dbReference>
<dbReference type="GO" id="GO:0071513">
    <property type="term" value="C:phosphopantothenoylcysteine decarboxylase complex"/>
    <property type="evidence" value="ECO:0007669"/>
    <property type="project" value="TreeGrafter"/>
</dbReference>
<evidence type="ECO:0000259" key="5">
    <source>
        <dbReference type="Pfam" id="PF04127"/>
    </source>
</evidence>
<proteinExistence type="inferred from homology"/>
<dbReference type="PANTHER" id="PTHR14359">
    <property type="entry name" value="HOMO-OLIGOMERIC FLAVIN CONTAINING CYS DECARBOXYLASE FAMILY"/>
    <property type="match status" value="1"/>
</dbReference>
<comment type="pathway">
    <text evidence="3">Cofactor biosynthesis; coenzyme A biosynthesis; CoA from (R)-pantothenate: step 3/5.</text>
</comment>
<dbReference type="Pfam" id="PF02441">
    <property type="entry name" value="Flavoprotein"/>
    <property type="match status" value="1"/>
</dbReference>
<dbReference type="AlphaFoldDB" id="A0A222EPD5"/>
<reference evidence="6 7" key="1">
    <citation type="submission" date="2017-07" db="EMBL/GenBank/DDBJ databases">
        <title>Complete genome sequence of Spiroplasma corruscae EC-1 (DSM 19793).</title>
        <authorList>
            <person name="Tsai Y.-M."/>
            <person name="Lo W.-S."/>
            <person name="Kuo C.-H."/>
        </authorList>
    </citation>
    <scope>NUCLEOTIDE SEQUENCE [LARGE SCALE GENOMIC DNA]</scope>
    <source>
        <strain evidence="6 7">EC-1</strain>
    </source>
</reference>
<keyword evidence="7" id="KW-1185">Reference proteome</keyword>
<keyword evidence="3" id="KW-0436">Ligase</keyword>
<evidence type="ECO:0000313" key="7">
    <source>
        <dbReference type="Proteomes" id="UP000203229"/>
    </source>
</evidence>
<dbReference type="Pfam" id="PF04127">
    <property type="entry name" value="DFP"/>
    <property type="match status" value="1"/>
</dbReference>
<comment type="similarity">
    <text evidence="3">In the C-terminal section; belongs to the PPC synthetase family.</text>
</comment>
<dbReference type="GO" id="GO:0015937">
    <property type="term" value="P:coenzyme A biosynthetic process"/>
    <property type="evidence" value="ECO:0007669"/>
    <property type="project" value="UniProtKB-UniPathway"/>
</dbReference>
<organism evidence="6 7">
    <name type="scientific">Spiroplasma corruscae</name>
    <dbReference type="NCBI Taxonomy" id="216934"/>
    <lineage>
        <taxon>Bacteria</taxon>
        <taxon>Bacillati</taxon>
        <taxon>Mycoplasmatota</taxon>
        <taxon>Mollicutes</taxon>
        <taxon>Entomoplasmatales</taxon>
        <taxon>Spiroplasmataceae</taxon>
        <taxon>Spiroplasma</taxon>
    </lineage>
</organism>
<accession>A0A222EPD5</accession>
<dbReference type="SUPFAM" id="SSF52507">
    <property type="entry name" value="Homo-oligomeric flavin-containing Cys decarboxylases, HFCD"/>
    <property type="match status" value="1"/>
</dbReference>
<evidence type="ECO:0000256" key="3">
    <source>
        <dbReference type="RuleBase" id="RU364078"/>
    </source>
</evidence>
<keyword evidence="2 3" id="KW-0456">Lyase</keyword>
<dbReference type="Gene3D" id="3.40.50.10300">
    <property type="entry name" value="CoaB-like"/>
    <property type="match status" value="1"/>
</dbReference>
<keyword evidence="3" id="KW-0285">Flavoprotein</keyword>
<keyword evidence="3" id="KW-0288">FMN</keyword>
<dbReference type="EC" id="4.1.1.36" evidence="3"/>
<dbReference type="InterPro" id="IPR003382">
    <property type="entry name" value="Flavoprotein"/>
</dbReference>
<feature type="domain" description="Flavoprotein" evidence="4">
    <location>
        <begin position="4"/>
        <end position="134"/>
    </location>
</feature>
<dbReference type="PANTHER" id="PTHR14359:SF6">
    <property type="entry name" value="PHOSPHOPANTOTHENOYLCYSTEINE DECARBOXYLASE"/>
    <property type="match status" value="1"/>
</dbReference>
<gene>
    <name evidence="6" type="primary">dfp</name>
    <name evidence="6" type="ORF">SCORR_v1c04000</name>
</gene>
<dbReference type="NCBIfam" id="TIGR00521">
    <property type="entry name" value="coaBC_dfp"/>
    <property type="match status" value="1"/>
</dbReference>
<dbReference type="KEGG" id="scou:SCORR_v1c04000"/>
<dbReference type="InterPro" id="IPR036551">
    <property type="entry name" value="Flavin_trans-like"/>
</dbReference>
<evidence type="ECO:0000313" key="6">
    <source>
        <dbReference type="EMBL" id="ASP28174.1"/>
    </source>
</evidence>
<dbReference type="GO" id="GO:0015941">
    <property type="term" value="P:pantothenate catabolic process"/>
    <property type="evidence" value="ECO:0007669"/>
    <property type="project" value="InterPro"/>
</dbReference>
<dbReference type="InterPro" id="IPR005252">
    <property type="entry name" value="CoaBC"/>
</dbReference>
<comment type="catalytic activity">
    <reaction evidence="3">
        <text>N-[(R)-4-phosphopantothenoyl]-L-cysteine + H(+) = (R)-4'-phosphopantetheine + CO2</text>
        <dbReference type="Rhea" id="RHEA:16793"/>
        <dbReference type="ChEBI" id="CHEBI:15378"/>
        <dbReference type="ChEBI" id="CHEBI:16526"/>
        <dbReference type="ChEBI" id="CHEBI:59458"/>
        <dbReference type="ChEBI" id="CHEBI:61723"/>
        <dbReference type="EC" id="4.1.1.36"/>
    </reaction>
</comment>
<dbReference type="Proteomes" id="UP000203229">
    <property type="component" value="Chromosome"/>
</dbReference>
<evidence type="ECO:0000256" key="1">
    <source>
        <dbReference type="ARBA" id="ARBA00022793"/>
    </source>
</evidence>
<comment type="pathway">
    <text evidence="3">Cofactor biosynthesis; coenzyme A biosynthesis; CoA from (R)-pantothenate: step 2/5.</text>
</comment>